<comment type="caution">
    <text evidence="3">The sequence shown here is derived from an EMBL/GenBank/DDBJ whole genome shotgun (WGS) entry which is preliminary data.</text>
</comment>
<dbReference type="InterPro" id="IPR023753">
    <property type="entry name" value="FAD/NAD-binding_dom"/>
</dbReference>
<name>A0A916Q8Z6_9FIRM</name>
<dbReference type="PRINTS" id="PR00368">
    <property type="entry name" value="FADPNR"/>
</dbReference>
<dbReference type="GO" id="GO:0016491">
    <property type="term" value="F:oxidoreductase activity"/>
    <property type="evidence" value="ECO:0007669"/>
    <property type="project" value="UniProtKB-KW"/>
</dbReference>
<keyword evidence="1" id="KW-0560">Oxidoreductase</keyword>
<feature type="domain" description="4Fe-4S ferredoxin-type" evidence="2">
    <location>
        <begin position="390"/>
        <end position="419"/>
    </location>
</feature>
<dbReference type="RefSeq" id="WP_201312083.1">
    <property type="nucleotide sequence ID" value="NZ_BLYI01000062.1"/>
</dbReference>
<dbReference type="EMBL" id="BLYI01000062">
    <property type="protein sequence ID" value="GFO86447.1"/>
    <property type="molecule type" value="Genomic_DNA"/>
</dbReference>
<dbReference type="SUPFAM" id="SSF51905">
    <property type="entry name" value="FAD/NAD(P)-binding domain"/>
    <property type="match status" value="1"/>
</dbReference>
<protein>
    <recommendedName>
        <fullName evidence="2">4Fe-4S ferredoxin-type domain-containing protein</fullName>
    </recommendedName>
</protein>
<dbReference type="Gene3D" id="3.50.50.60">
    <property type="entry name" value="FAD/NAD(P)-binding domain"/>
    <property type="match status" value="2"/>
</dbReference>
<accession>A0A916Q8Z6</accession>
<proteinExistence type="predicted"/>
<evidence type="ECO:0000313" key="4">
    <source>
        <dbReference type="Proteomes" id="UP000613208"/>
    </source>
</evidence>
<dbReference type="PRINTS" id="PR00469">
    <property type="entry name" value="PNDRDTASEII"/>
</dbReference>
<dbReference type="Proteomes" id="UP000613208">
    <property type="component" value="Unassembled WGS sequence"/>
</dbReference>
<dbReference type="PANTHER" id="PTHR42949">
    <property type="entry name" value="ANAEROBIC GLYCEROL-3-PHOSPHATE DEHYDROGENASE SUBUNIT B"/>
    <property type="match status" value="1"/>
</dbReference>
<keyword evidence="4" id="KW-1185">Reference proteome</keyword>
<reference evidence="3" key="1">
    <citation type="submission" date="2020-06" db="EMBL/GenBank/DDBJ databases">
        <title>Characterization of fructooligosaccharide metabolism and fructooligosaccharide-degrading enzymes in human commensal butyrate producers.</title>
        <authorList>
            <person name="Tanno H."/>
            <person name="Fujii T."/>
            <person name="Hirano K."/>
            <person name="Maeno S."/>
            <person name="Tonozuka T."/>
            <person name="Sakamoto M."/>
            <person name="Ohkuma M."/>
            <person name="Tochio T."/>
            <person name="Endo A."/>
        </authorList>
    </citation>
    <scope>NUCLEOTIDE SEQUENCE</scope>
    <source>
        <strain evidence="3">JCM 17466</strain>
    </source>
</reference>
<dbReference type="AlphaFoldDB" id="A0A916Q8Z6"/>
<feature type="domain" description="4Fe-4S ferredoxin-type" evidence="2">
    <location>
        <begin position="422"/>
        <end position="452"/>
    </location>
</feature>
<dbReference type="InterPro" id="IPR051691">
    <property type="entry name" value="Metab_Enz_Cyan_OpOx_G3PDH"/>
</dbReference>
<gene>
    <name evidence="3" type="ORF">ANBU17_27940</name>
</gene>
<evidence type="ECO:0000256" key="1">
    <source>
        <dbReference type="ARBA" id="ARBA00023002"/>
    </source>
</evidence>
<organism evidence="3 4">
    <name type="scientific">Anaerostipes butyraticus</name>
    <dbReference type="NCBI Taxonomy" id="645466"/>
    <lineage>
        <taxon>Bacteria</taxon>
        <taxon>Bacillati</taxon>
        <taxon>Bacillota</taxon>
        <taxon>Clostridia</taxon>
        <taxon>Lachnospirales</taxon>
        <taxon>Lachnospiraceae</taxon>
        <taxon>Anaerostipes</taxon>
    </lineage>
</organism>
<sequence length="526" mass="56222">MKRYDLIVVGAGPAGLSAAIEAAKLKMNVIVFDENEKPGGQLFKQIHKFFGSKEHKAKIRGFKIGQDLLKEAEELGVTVCLNAVVSGMYMDKELTVKINNQIHHVKGDSIIIATGAAENMVTFEGWTLPGVIGAGAAQTMMNLHGIRPGQKVFMLGTGNVGLVVSYQLLQAGCEVVALADAAPRIGGYGVHASKVARCGVPFYTSHTIVKAEGDTQVTGVTIAEIDNKFQFIPGTEKHFDADTICIAVGLSPMSQLLKMAGCQMEDNPKRGGQVPIVDACGQTSIEGIFAAGDVEGIEEASSAMIGGRICGIAAAHFLGYMDDAAFEQQYEIHQQALSGLRQGMFAPENRGKILTKTEENIDISANLLEKGYLDDSEIEKYPGVTHTIGVHPVIECSQNIPCNPCQNACPKHCIKIGEKITSLPAVDETAQCIGCGMCVASCSGQAIFLVDEACDETYASVMLPYEFLPLPKAGDTGIALGRDGSPCCEAEVISVKSSPAFDHTHLLTMKVPKQYAMKARFFRKEA</sequence>
<evidence type="ECO:0000313" key="3">
    <source>
        <dbReference type="EMBL" id="GFO86447.1"/>
    </source>
</evidence>
<dbReference type="Pfam" id="PF07992">
    <property type="entry name" value="Pyr_redox_2"/>
    <property type="match status" value="1"/>
</dbReference>
<dbReference type="Gene3D" id="3.30.70.20">
    <property type="match status" value="1"/>
</dbReference>
<dbReference type="SUPFAM" id="SSF54862">
    <property type="entry name" value="4Fe-4S ferredoxins"/>
    <property type="match status" value="1"/>
</dbReference>
<dbReference type="PANTHER" id="PTHR42949:SF3">
    <property type="entry name" value="ANAEROBIC GLYCEROL-3-PHOSPHATE DEHYDROGENASE SUBUNIT B"/>
    <property type="match status" value="1"/>
</dbReference>
<evidence type="ECO:0000259" key="2">
    <source>
        <dbReference type="PROSITE" id="PS51379"/>
    </source>
</evidence>
<dbReference type="InterPro" id="IPR036188">
    <property type="entry name" value="FAD/NAD-bd_sf"/>
</dbReference>
<dbReference type="PROSITE" id="PS51379">
    <property type="entry name" value="4FE4S_FER_2"/>
    <property type="match status" value="2"/>
</dbReference>
<dbReference type="InterPro" id="IPR017896">
    <property type="entry name" value="4Fe4S_Fe-S-bd"/>
</dbReference>